<feature type="domain" description="Peptidase S33 tripeptidyl aminopeptidase-like C-terminal" evidence="5">
    <location>
        <begin position="482"/>
        <end position="577"/>
    </location>
</feature>
<dbReference type="EMBL" id="KL197710">
    <property type="protein sequence ID" value="KDQ62976.1"/>
    <property type="molecule type" value="Genomic_DNA"/>
</dbReference>
<sequence>MEKGSNLPLHTLPPPSDPPSHERSYSTGLSRWIFRLLGLLQISLILIFASDGQNVLSRGLATLCSRFSSVTGYTTFQTSPDRVAWKSCGEGFEGFQCANITLPLDYHNESDPRTVTISVNRFLATNVTRRQGAVFMNPGGPGGSGTAMVFGRAANYSKVLQGQYDIVGFDPRGINQSTPYLSCFENRLDAEVFGSVFNQFNLDLPANITSDVKKDLGIQITRAMAATSALAAKCLQRVGESMAFFGTEAVVRDIDAMSRLIEGEAARVNFWGFSYGTIIGQYLVKILPPERIGRVMIDGVVNPDVWSDYPTKAFDEGLDDIENVLSSFASACSSAGDACALSHLKPSEILFNIDQMLDYLYYNPTPITDLRTPTIATAANLRGLLFRSMYKIQTWPDLAAHLDQAFRGNFSGIVNATMPHIDGEGALKNDESTYSTQPIFCSDTKPYSLVQTPPSAGDLVEYVLTTLKAYSPRMGDKFFALSLCHLWEGVTPRRSRYEGTFELENDTLDTPALILSNTFDPVTSLASAKRANERLGNNARLVQQVNGWGHCTASQKSFCTAKIISAYMVEGKIPEEKHSLCEVDEKPFVPFKDVDILDAESDGVDFELRKAWVEVTDGWAQDGLLKKGLF</sequence>
<dbReference type="PANTHER" id="PTHR43248:SF25">
    <property type="entry name" value="AB HYDROLASE-1 DOMAIN-CONTAINING PROTEIN-RELATED"/>
    <property type="match status" value="1"/>
</dbReference>
<name>A0A067QK50_9AGAM</name>
<dbReference type="Proteomes" id="UP000027265">
    <property type="component" value="Unassembled WGS sequence"/>
</dbReference>
<keyword evidence="7" id="KW-1185">Reference proteome</keyword>
<organism evidence="6 7">
    <name type="scientific">Jaapia argillacea MUCL 33604</name>
    <dbReference type="NCBI Taxonomy" id="933084"/>
    <lineage>
        <taxon>Eukaryota</taxon>
        <taxon>Fungi</taxon>
        <taxon>Dikarya</taxon>
        <taxon>Basidiomycota</taxon>
        <taxon>Agaricomycotina</taxon>
        <taxon>Agaricomycetes</taxon>
        <taxon>Agaricomycetidae</taxon>
        <taxon>Jaapiales</taxon>
        <taxon>Jaapiaceae</taxon>
        <taxon>Jaapia</taxon>
    </lineage>
</organism>
<accession>A0A067QK50</accession>
<dbReference type="AlphaFoldDB" id="A0A067QK50"/>
<dbReference type="InterPro" id="IPR029058">
    <property type="entry name" value="AB_hydrolase_fold"/>
</dbReference>
<dbReference type="Pfam" id="PF00561">
    <property type="entry name" value="Abhydrolase_1"/>
    <property type="match status" value="1"/>
</dbReference>
<dbReference type="Gene3D" id="3.40.50.1820">
    <property type="entry name" value="alpha/beta hydrolase"/>
    <property type="match status" value="1"/>
</dbReference>
<evidence type="ECO:0000313" key="7">
    <source>
        <dbReference type="Proteomes" id="UP000027265"/>
    </source>
</evidence>
<evidence type="ECO:0000256" key="1">
    <source>
        <dbReference type="ARBA" id="ARBA00010088"/>
    </source>
</evidence>
<dbReference type="InterPro" id="IPR000073">
    <property type="entry name" value="AB_hydrolase_1"/>
</dbReference>
<comment type="similarity">
    <text evidence="1">Belongs to the peptidase S33 family.</text>
</comment>
<dbReference type="InterPro" id="IPR051601">
    <property type="entry name" value="Serine_prot/Carboxylest_S33"/>
</dbReference>
<dbReference type="OrthoDB" id="425534at2759"/>
<reference evidence="7" key="1">
    <citation type="journal article" date="2014" name="Proc. Natl. Acad. Sci. U.S.A.">
        <title>Extensive sampling of basidiomycete genomes demonstrates inadequacy of the white-rot/brown-rot paradigm for wood decay fungi.</title>
        <authorList>
            <person name="Riley R."/>
            <person name="Salamov A.A."/>
            <person name="Brown D.W."/>
            <person name="Nagy L.G."/>
            <person name="Floudas D."/>
            <person name="Held B.W."/>
            <person name="Levasseur A."/>
            <person name="Lombard V."/>
            <person name="Morin E."/>
            <person name="Otillar R."/>
            <person name="Lindquist E.A."/>
            <person name="Sun H."/>
            <person name="LaButti K.M."/>
            <person name="Schmutz J."/>
            <person name="Jabbour D."/>
            <person name="Luo H."/>
            <person name="Baker S.E."/>
            <person name="Pisabarro A.G."/>
            <person name="Walton J.D."/>
            <person name="Blanchette R.A."/>
            <person name="Henrissat B."/>
            <person name="Martin F."/>
            <person name="Cullen D."/>
            <person name="Hibbett D.S."/>
            <person name="Grigoriev I.V."/>
        </authorList>
    </citation>
    <scope>NUCLEOTIDE SEQUENCE [LARGE SCALE GENOMIC DNA]</scope>
    <source>
        <strain evidence="7">MUCL 33604</strain>
    </source>
</reference>
<dbReference type="InterPro" id="IPR013595">
    <property type="entry name" value="Pept_S33_TAP-like_C"/>
</dbReference>
<dbReference type="GO" id="GO:0016787">
    <property type="term" value="F:hydrolase activity"/>
    <property type="evidence" value="ECO:0007669"/>
    <property type="project" value="UniProtKB-KW"/>
</dbReference>
<evidence type="ECO:0008006" key="8">
    <source>
        <dbReference type="Google" id="ProtNLM"/>
    </source>
</evidence>
<keyword evidence="2" id="KW-0378">Hydrolase</keyword>
<dbReference type="HOGENOM" id="CLU_013364_5_1_1"/>
<evidence type="ECO:0000259" key="4">
    <source>
        <dbReference type="Pfam" id="PF00561"/>
    </source>
</evidence>
<dbReference type="PANTHER" id="PTHR43248">
    <property type="entry name" value="2-SUCCINYL-6-HYDROXY-2,4-CYCLOHEXADIENE-1-CARBOXYLATE SYNTHASE"/>
    <property type="match status" value="1"/>
</dbReference>
<feature type="domain" description="AB hydrolase-1" evidence="4">
    <location>
        <begin position="133"/>
        <end position="304"/>
    </location>
</feature>
<protein>
    <recommendedName>
        <fullName evidence="8">AB hydrolase-1 domain-containing protein</fullName>
    </recommendedName>
</protein>
<evidence type="ECO:0000256" key="2">
    <source>
        <dbReference type="ARBA" id="ARBA00022801"/>
    </source>
</evidence>
<evidence type="ECO:0000259" key="5">
    <source>
        <dbReference type="Pfam" id="PF08386"/>
    </source>
</evidence>
<dbReference type="SUPFAM" id="SSF53474">
    <property type="entry name" value="alpha/beta-Hydrolases"/>
    <property type="match status" value="1"/>
</dbReference>
<evidence type="ECO:0000256" key="3">
    <source>
        <dbReference type="SAM" id="MobiDB-lite"/>
    </source>
</evidence>
<evidence type="ECO:0000313" key="6">
    <source>
        <dbReference type="EMBL" id="KDQ62976.1"/>
    </source>
</evidence>
<feature type="region of interest" description="Disordered" evidence="3">
    <location>
        <begin position="1"/>
        <end position="23"/>
    </location>
</feature>
<dbReference type="Pfam" id="PF08386">
    <property type="entry name" value="Abhydrolase_4"/>
    <property type="match status" value="1"/>
</dbReference>
<proteinExistence type="inferred from homology"/>
<dbReference type="InParanoid" id="A0A067QK50"/>
<gene>
    <name evidence="6" type="ORF">JAAARDRAFT_28963</name>
</gene>
<dbReference type="STRING" id="933084.A0A067QK50"/>